<reference evidence="2 3" key="1">
    <citation type="journal article" date="2016" name="Mol. Biol. Evol.">
        <title>Comparative Genomics of Early-Diverging Mushroom-Forming Fungi Provides Insights into the Origins of Lignocellulose Decay Capabilities.</title>
        <authorList>
            <person name="Nagy L.G."/>
            <person name="Riley R."/>
            <person name="Tritt A."/>
            <person name="Adam C."/>
            <person name="Daum C."/>
            <person name="Floudas D."/>
            <person name="Sun H."/>
            <person name="Yadav J.S."/>
            <person name="Pangilinan J."/>
            <person name="Larsson K.H."/>
            <person name="Matsuura K."/>
            <person name="Barry K."/>
            <person name="Labutti K."/>
            <person name="Kuo R."/>
            <person name="Ohm R.A."/>
            <person name="Bhattacharya S.S."/>
            <person name="Shirouzu T."/>
            <person name="Yoshinaga Y."/>
            <person name="Martin F.M."/>
            <person name="Grigoriev I.V."/>
            <person name="Hibbett D.S."/>
        </authorList>
    </citation>
    <scope>NUCLEOTIDE SEQUENCE [LARGE SCALE GENOMIC DNA]</scope>
    <source>
        <strain evidence="2 3">HHB12029</strain>
    </source>
</reference>
<organism evidence="2 3">
    <name type="scientific">Exidia glandulosa HHB12029</name>
    <dbReference type="NCBI Taxonomy" id="1314781"/>
    <lineage>
        <taxon>Eukaryota</taxon>
        <taxon>Fungi</taxon>
        <taxon>Dikarya</taxon>
        <taxon>Basidiomycota</taxon>
        <taxon>Agaricomycotina</taxon>
        <taxon>Agaricomycetes</taxon>
        <taxon>Auriculariales</taxon>
        <taxon>Exidiaceae</taxon>
        <taxon>Exidia</taxon>
    </lineage>
</organism>
<feature type="compositionally biased region" description="Low complexity" evidence="1">
    <location>
        <begin position="169"/>
        <end position="184"/>
    </location>
</feature>
<evidence type="ECO:0000313" key="2">
    <source>
        <dbReference type="EMBL" id="KZV80921.1"/>
    </source>
</evidence>
<feature type="region of interest" description="Disordered" evidence="1">
    <location>
        <begin position="924"/>
        <end position="956"/>
    </location>
</feature>
<feature type="region of interest" description="Disordered" evidence="1">
    <location>
        <begin position="111"/>
        <end position="156"/>
    </location>
</feature>
<proteinExistence type="predicted"/>
<accession>A0A165BMT5</accession>
<dbReference type="AlphaFoldDB" id="A0A165BMT5"/>
<feature type="region of interest" description="Disordered" evidence="1">
    <location>
        <begin position="169"/>
        <end position="190"/>
    </location>
</feature>
<dbReference type="Proteomes" id="UP000077266">
    <property type="component" value="Unassembled WGS sequence"/>
</dbReference>
<feature type="compositionally biased region" description="Low complexity" evidence="1">
    <location>
        <begin position="127"/>
        <end position="137"/>
    </location>
</feature>
<dbReference type="EMBL" id="KV426435">
    <property type="protein sequence ID" value="KZV80921.1"/>
    <property type="molecule type" value="Genomic_DNA"/>
</dbReference>
<feature type="region of interest" description="Disordered" evidence="1">
    <location>
        <begin position="825"/>
        <end position="892"/>
    </location>
</feature>
<feature type="compositionally biased region" description="Low complexity" evidence="1">
    <location>
        <begin position="556"/>
        <end position="582"/>
    </location>
</feature>
<evidence type="ECO:0000256" key="1">
    <source>
        <dbReference type="SAM" id="MobiDB-lite"/>
    </source>
</evidence>
<feature type="compositionally biased region" description="Low complexity" evidence="1">
    <location>
        <begin position="751"/>
        <end position="771"/>
    </location>
</feature>
<feature type="region of interest" description="Disordered" evidence="1">
    <location>
        <begin position="530"/>
        <end position="590"/>
    </location>
</feature>
<sequence length="1261" mass="131987">MSITGFLLLAADVTDRSIVTTPSHSTSPRGRASSVCDSSPYTFHLAYQRLASGETFSARNMVKLAQKLKTAWKTLTGAGGPVVVAPTQQPLPSLDIISIRSSYDPDGLFWRNTPFGNREGDTDTESAHTAPTTAPAPTVSPPAPPAPPASAPALAAQAPPQLTTLPLAQSVAPAPAPSQSLAQPHSLPAPVAQQASPLPVLLSVPSMQAFTAQALPQDVTVLPGSPQLLQPVVCSSTSASPSTPAQRPLTELLIPDLFDDIAGALRWAERDGDVPSSTPSMLGTSSTPSSVEATPNANIAASDVRVPDGASTQHDIDSSVVHPHGKEVIARSPPLDTHMLADEDTEHGVSSLALSASPALAIPTVSTYADASTQDTAPSTHNDVEESGAQRVQSSQFHSYSALDELVVDAEGYLASSSPVQPDVRAASPALTVLASASPAEDVGQFASVADDSTSVDIVMSDSTDYVHDIHSPSPCEFSFDVVAQLGADVSSVVSPDSGAESSVVAVPAGLLDVTLSDGDGLLLDIARNVSPDQDAPNDPDEDAPNEYLHVDEGADSTTDPASSASPSFSSTAPARSPTSADDAPGSYSTAETGVFDIIRGISDDADSDTSDGSLPRTDDASVIAEARATTSVSLETHADASPIAVATESVDVTLGVDVEVGNAVVLNATDEADRTSTCHEALEELDDGAIASTGSAEEAASDAGQDDVAMVDATSVIYDDDDDVLRFLPHPALDSSQVHTGDLGDEMLDPSTPTLSLPVTPLASPSTTSSQGPVTPIVQVGLLPADDSLALVSRAARKRSPTPDSDEDQTPAAKRHRRLIQALGLPERLDQTSSDGLGSPVSRPSFLRRALKGRADGRPSALDRALRRRHRGRSRGSSTSGDESATEYDGDEEELDAIMEDAVPESTLASDYHAILQDVAPSLPQASEQPPREATRSPAPSSRATSPPASDTGFRLDHDIAVSADDVVKAYLKSILPAYDGEIEVGKNDIQLEILLRDADDAPFHEHLKILSPDLQDTAALAAHTGANLARAARGVKTLGLGAPFTSTEQDVVRLVGLDELHFDEDNGAMGDSLKLVSAPEVQVVVGTASNWATFKLFVEGAELTHVAVLCNAEKKMTIGYEDSDFRVRGFCNVPSNLFLRFVHLPAVINADVFTIGDTVHTRYLSALRSVGTFQAKALRINVSHPDTVRTLLGWGRELVRFPNVVLVVFCGSTRFGPWKASQATEAPAMSLREISYLLDVVLPCPRGPEVKFATTCYHS</sequence>
<dbReference type="InParanoid" id="A0A165BMT5"/>
<feature type="compositionally biased region" description="Low complexity" evidence="1">
    <location>
        <begin position="937"/>
        <end position="951"/>
    </location>
</feature>
<name>A0A165BMT5_EXIGL</name>
<evidence type="ECO:0000313" key="3">
    <source>
        <dbReference type="Proteomes" id="UP000077266"/>
    </source>
</evidence>
<feature type="compositionally biased region" description="Polar residues" evidence="1">
    <location>
        <begin position="275"/>
        <end position="293"/>
    </location>
</feature>
<feature type="compositionally biased region" description="Pro residues" evidence="1">
    <location>
        <begin position="138"/>
        <end position="150"/>
    </location>
</feature>
<feature type="region of interest" description="Disordered" evidence="1">
    <location>
        <begin position="796"/>
        <end position="815"/>
    </location>
</feature>
<gene>
    <name evidence="2" type="ORF">EXIGLDRAFT_732094</name>
</gene>
<keyword evidence="3" id="KW-1185">Reference proteome</keyword>
<protein>
    <submittedName>
        <fullName evidence="2">Uncharacterized protein</fullName>
    </submittedName>
</protein>
<feature type="compositionally biased region" description="Acidic residues" evidence="1">
    <location>
        <begin position="536"/>
        <end position="545"/>
    </location>
</feature>
<feature type="region of interest" description="Disordered" evidence="1">
    <location>
        <begin position="735"/>
        <end position="775"/>
    </location>
</feature>
<feature type="region of interest" description="Disordered" evidence="1">
    <location>
        <begin position="270"/>
        <end position="293"/>
    </location>
</feature>